<evidence type="ECO:0000259" key="6">
    <source>
        <dbReference type="PROSITE" id="PS50066"/>
    </source>
</evidence>
<dbReference type="Gene3D" id="3.40.1810.10">
    <property type="entry name" value="Transcription factor, MADS-box"/>
    <property type="match status" value="1"/>
</dbReference>
<evidence type="ECO:0000256" key="4">
    <source>
        <dbReference type="ARBA" id="ARBA00023163"/>
    </source>
</evidence>
<dbReference type="GO" id="GO:0003677">
    <property type="term" value="F:DNA binding"/>
    <property type="evidence" value="ECO:0007669"/>
    <property type="project" value="UniProtKB-KW"/>
</dbReference>
<keyword evidence="3" id="KW-0238">DNA-binding</keyword>
<evidence type="ECO:0000256" key="5">
    <source>
        <dbReference type="ARBA" id="ARBA00023242"/>
    </source>
</evidence>
<name>A0A0U1Y7P0_9ASPA</name>
<reference evidence="7" key="1">
    <citation type="submission" date="2014-04" db="EMBL/GenBank/DDBJ databases">
        <title>Transcriptome-wide analysis of MADS-box gene family in the orchid Erycina pusilla.</title>
        <authorList>
            <person name="Lin C.-S."/>
            <person name="Shih M.-C."/>
            <person name="Chan M.-T."/>
            <person name="Chou M.-L."/>
        </authorList>
    </citation>
    <scope>NUCLEOTIDE SEQUENCE</scope>
</reference>
<dbReference type="SMART" id="SM00432">
    <property type="entry name" value="MADS"/>
    <property type="match status" value="1"/>
</dbReference>
<proteinExistence type="predicted"/>
<evidence type="ECO:0000256" key="3">
    <source>
        <dbReference type="ARBA" id="ARBA00023125"/>
    </source>
</evidence>
<accession>A0A0U1Y7P0</accession>
<dbReference type="InterPro" id="IPR036879">
    <property type="entry name" value="TF_MADSbox_sf"/>
</dbReference>
<comment type="subcellular location">
    <subcellularLocation>
        <location evidence="1">Nucleus</location>
    </subcellularLocation>
</comment>
<dbReference type="GO" id="GO:0005634">
    <property type="term" value="C:nucleus"/>
    <property type="evidence" value="ECO:0007669"/>
    <property type="project" value="UniProtKB-SubCell"/>
</dbReference>
<dbReference type="GO" id="GO:0046983">
    <property type="term" value="F:protein dimerization activity"/>
    <property type="evidence" value="ECO:0007669"/>
    <property type="project" value="InterPro"/>
</dbReference>
<dbReference type="AlphaFoldDB" id="A0A0U1Y7P0"/>
<evidence type="ECO:0000313" key="7">
    <source>
        <dbReference type="EMBL" id="AJB29204.1"/>
    </source>
</evidence>
<dbReference type="PROSITE" id="PS50066">
    <property type="entry name" value="MADS_BOX_2"/>
    <property type="match status" value="1"/>
</dbReference>
<evidence type="ECO:0000256" key="2">
    <source>
        <dbReference type="ARBA" id="ARBA00023015"/>
    </source>
</evidence>
<feature type="domain" description="MADS-box" evidence="6">
    <location>
        <begin position="7"/>
        <end position="50"/>
    </location>
</feature>
<keyword evidence="4" id="KW-0804">Transcription</keyword>
<keyword evidence="5" id="KW-0539">Nucleus</keyword>
<keyword evidence="2" id="KW-0805">Transcription regulation</keyword>
<dbReference type="PANTHER" id="PTHR48019">
    <property type="entry name" value="SERUM RESPONSE FACTOR HOMOLOG"/>
    <property type="match status" value="1"/>
</dbReference>
<sequence length="95" mass="10479">MGRGTAQSTFSKRRVGLLKKAREISEFCEASVALIIFSNNGNLFEFSTNSWSSLLQLFGNSSLHYLFLPEQSKAIAIIYENGDIDTQGCQGCDCC</sequence>
<dbReference type="SUPFAM" id="SSF55455">
    <property type="entry name" value="SRF-like"/>
    <property type="match status" value="1"/>
</dbReference>
<dbReference type="InterPro" id="IPR050142">
    <property type="entry name" value="MADS-box/MEF2_TF"/>
</dbReference>
<dbReference type="PRINTS" id="PR00404">
    <property type="entry name" value="MADSDOMAIN"/>
</dbReference>
<evidence type="ECO:0000256" key="1">
    <source>
        <dbReference type="ARBA" id="ARBA00004123"/>
    </source>
</evidence>
<dbReference type="EMBL" id="KJ715234">
    <property type="protein sequence ID" value="AJB29204.1"/>
    <property type="molecule type" value="Genomic_DNA"/>
</dbReference>
<organism evidence="7">
    <name type="scientific">Erycina pusilla</name>
    <dbReference type="NCBI Taxonomy" id="154679"/>
    <lineage>
        <taxon>Eukaryota</taxon>
        <taxon>Viridiplantae</taxon>
        <taxon>Streptophyta</taxon>
        <taxon>Embryophyta</taxon>
        <taxon>Tracheophyta</taxon>
        <taxon>Spermatophyta</taxon>
        <taxon>Magnoliopsida</taxon>
        <taxon>Liliopsida</taxon>
        <taxon>Asparagales</taxon>
        <taxon>Orchidaceae</taxon>
        <taxon>Epidendroideae</taxon>
        <taxon>Cymbidieae</taxon>
        <taxon>Oncidiinae</taxon>
        <taxon>Erycina</taxon>
    </lineage>
</organism>
<protein>
    <submittedName>
        <fullName evidence="7">MADS26</fullName>
    </submittedName>
</protein>
<dbReference type="Pfam" id="PF00319">
    <property type="entry name" value="SRF-TF"/>
    <property type="match status" value="1"/>
</dbReference>
<dbReference type="InterPro" id="IPR002100">
    <property type="entry name" value="TF_MADSbox"/>
</dbReference>
<gene>
    <name evidence="7" type="primary">MADS26</name>
</gene>